<dbReference type="Proteomes" id="UP000230214">
    <property type="component" value="Unassembled WGS sequence"/>
</dbReference>
<gene>
    <name evidence="1" type="ORF">COV24_00280</name>
</gene>
<accession>A0A2H0RBI8</accession>
<proteinExistence type="predicted"/>
<dbReference type="AlphaFoldDB" id="A0A2H0RBI8"/>
<organism evidence="1 2">
    <name type="scientific">candidate division WWE3 bacterium CG10_big_fil_rev_8_21_14_0_10_32_10</name>
    <dbReference type="NCBI Taxonomy" id="1975090"/>
    <lineage>
        <taxon>Bacteria</taxon>
        <taxon>Katanobacteria</taxon>
    </lineage>
</organism>
<feature type="non-terminal residue" evidence="1">
    <location>
        <position position="1"/>
    </location>
</feature>
<sequence length="186" mass="21297">SLIATNFESYSLYLSQLFDISKEQGINTRDADFYSMAPFDLDIIKENCRIVVSKALQRDLLVVPALNASVRSWDEGGQKNLTSLMQGFEISILKKPEIESLYQNVDNPYFGNFLCKNVVTSYGEIASWYQMSLTFFKSGYDANEYNYRSIRNAVNYIENAMIDPIVYSVPLEQDPSFNTSFYPQNS</sequence>
<protein>
    <submittedName>
        <fullName evidence="1">Uncharacterized protein</fullName>
    </submittedName>
</protein>
<evidence type="ECO:0000313" key="1">
    <source>
        <dbReference type="EMBL" id="PIR43902.1"/>
    </source>
</evidence>
<dbReference type="EMBL" id="PCXU01000004">
    <property type="protein sequence ID" value="PIR43902.1"/>
    <property type="molecule type" value="Genomic_DNA"/>
</dbReference>
<evidence type="ECO:0000313" key="2">
    <source>
        <dbReference type="Proteomes" id="UP000230214"/>
    </source>
</evidence>
<reference evidence="1 2" key="1">
    <citation type="submission" date="2017-09" db="EMBL/GenBank/DDBJ databases">
        <title>Depth-based differentiation of microbial function through sediment-hosted aquifers and enrichment of novel symbionts in the deep terrestrial subsurface.</title>
        <authorList>
            <person name="Probst A.J."/>
            <person name="Ladd B."/>
            <person name="Jarett J.K."/>
            <person name="Geller-Mcgrath D.E."/>
            <person name="Sieber C.M."/>
            <person name="Emerson J.B."/>
            <person name="Anantharaman K."/>
            <person name="Thomas B.C."/>
            <person name="Malmstrom R."/>
            <person name="Stieglmeier M."/>
            <person name="Klingl A."/>
            <person name="Woyke T."/>
            <person name="Ryan C.M."/>
            <person name="Banfield J.F."/>
        </authorList>
    </citation>
    <scope>NUCLEOTIDE SEQUENCE [LARGE SCALE GENOMIC DNA]</scope>
    <source>
        <strain evidence="1">CG10_big_fil_rev_8_21_14_0_10_32_10</strain>
    </source>
</reference>
<name>A0A2H0RBI8_UNCKA</name>
<comment type="caution">
    <text evidence="1">The sequence shown here is derived from an EMBL/GenBank/DDBJ whole genome shotgun (WGS) entry which is preliminary data.</text>
</comment>